<keyword evidence="2 3" id="KW-0802">TPR repeat</keyword>
<dbReference type="PROSITE" id="PS50005">
    <property type="entry name" value="TPR"/>
    <property type="match status" value="1"/>
</dbReference>
<sequence length="1387" mass="154930">MVELEPVIDKLVDMLHGKGSSRIAILGAEGMGKTTCSLSALHDARISERFAAIYYLSCECITDAQLLLVGLAQILGIPPAQSLANLFSSISIVLNKPDTLLCLDSFETPWGPLNVRNAVEDLLSAISTTPNLSLIVAIKGTERPLRVAWSEPLLPPLDKLSQRGAEMIVQDIAGVRVVDQNIHSLLVAAEGMPLAITLISSLLRDGVETSSSLWRRWLYMERRKESVWGEYVSFTQVSKIDAAIAISIDSPQMNKHPDATTILAALSLLPDGFSSSPADLEKLLNFLEPNEVHRCLRTLQNLALAWTDETSNPHRIRILPAVESYCLKFFSSEFATMRPKLTEYYIDIVLSIGFPTSEPPQRTEMEREIKNMHSVFRGKYAAGGLQEAELQRLIRATYFLTLWSTQLGYLLEDIPQQAIDASAALPIPRARCLLAKCGMYRQAGRFDEAEQCCKQALSIFQEADDLSGQGDAISTISAICADRGQPSRGEETSSESKELLALSRKRRQLDRDEEEGKNKLLSYEGNAAIPRWQVALVHLQLGVPTVYMTRPRLDSTLESLGRALGLYEKDKHAMGQATALFHMAFAYLLKNELTYARAIVERALGLSRAVVTQVANSSLPSAVGMMFNDLTSESEMQAVFNTLLGHIRIREDRLAEAKDILKKAVKKKAAYSVTPDLRLGWCYLRQNKLDKAEKIFNDLQKRCKSLRFWEEEHEALGYQGVIHLRKGNLDAAEAVLKESRNRGLLLYAEIDVLQVLGDVYVEKGQLQDAEDILSHAMRLQKHIDSAFGQGNVLRSLGDVHARRGKFVEAMSAYEGARAFHRAAHWLSEEVEDVERIAFLQRELGNRRAAEEALSETFPLFKDDTTDDLDTSDKFQLGIRKHTGDNEHKMNITDLPSDILLEISKNLVWIDILRLRKVCKFFNDITKARPICIDLFRKVQALSLQEDNDPIFLERPIEMHTSAELEHIVLRWQSVQLGWTSPEENPIARERLISTLDSNVMHLVKGGRWLLVVDRVSAAISYYDLEASVVSGRPLAPSMFVEDLGGASSNYSSRDHLGEPLPNILLAVDVDDSSTTLSFNLAISVIREASQTAASDSEELVQCSKVAKMAVWRVDLQLDEQNKGVGLISRLMADFLHRPELCDQRGLQIRGTHILLQALYTLDKKRICISIIDWEEANGKGNKYLIRIIPSSRWTSEHIRILPQNKFLFKSHQAIALYDYSNAPILAADAALSTFLFPRISPEWAVSVNDGLNHHTLSDVFVDPETMQWRVTFAGPRGVYGYTIYSHYAFLTTHAPIPRGADARTRPDTNSQYHKAVAVFQRSVVLMKYSWPGVSLLKPYGPTVVVKALAHDSKPGFSPLVDVGSGRVVISGPASDKKIVLDIGLIYK</sequence>
<keyword evidence="7" id="KW-1185">Reference proteome</keyword>
<evidence type="ECO:0000256" key="3">
    <source>
        <dbReference type="PROSITE-ProRule" id="PRU00339"/>
    </source>
</evidence>
<feature type="compositionally biased region" description="Basic and acidic residues" evidence="4">
    <location>
        <begin position="488"/>
        <end position="498"/>
    </location>
</feature>
<dbReference type="Gene3D" id="3.40.50.300">
    <property type="entry name" value="P-loop containing nucleotide triphosphate hydrolases"/>
    <property type="match status" value="1"/>
</dbReference>
<evidence type="ECO:0000313" key="6">
    <source>
        <dbReference type="EMBL" id="KAF9483672.1"/>
    </source>
</evidence>
<dbReference type="SUPFAM" id="SSF81383">
    <property type="entry name" value="F-box domain"/>
    <property type="match status" value="1"/>
</dbReference>
<dbReference type="InterPro" id="IPR036047">
    <property type="entry name" value="F-box-like_dom_sf"/>
</dbReference>
<feature type="repeat" description="TPR" evidence="3">
    <location>
        <begin position="750"/>
        <end position="783"/>
    </location>
</feature>
<dbReference type="PANTHER" id="PTHR45641:SF19">
    <property type="entry name" value="NEPHROCYSTIN-3"/>
    <property type="match status" value="1"/>
</dbReference>
<accession>A0A9P5Z8M8</accession>
<dbReference type="CDD" id="cd22150">
    <property type="entry name" value="F-box_CeFBXA-like"/>
    <property type="match status" value="1"/>
</dbReference>
<dbReference type="InterPro" id="IPR019734">
    <property type="entry name" value="TPR_rpt"/>
</dbReference>
<reference evidence="6" key="1">
    <citation type="submission" date="2020-11" db="EMBL/GenBank/DDBJ databases">
        <authorList>
            <consortium name="DOE Joint Genome Institute"/>
            <person name="Ahrendt S."/>
            <person name="Riley R."/>
            <person name="Andreopoulos W."/>
            <person name="Labutti K."/>
            <person name="Pangilinan J."/>
            <person name="Ruiz-Duenas F.J."/>
            <person name="Barrasa J.M."/>
            <person name="Sanchez-Garcia M."/>
            <person name="Camarero S."/>
            <person name="Miyauchi S."/>
            <person name="Serrano A."/>
            <person name="Linde D."/>
            <person name="Babiker R."/>
            <person name="Drula E."/>
            <person name="Ayuso-Fernandez I."/>
            <person name="Pacheco R."/>
            <person name="Padilla G."/>
            <person name="Ferreira P."/>
            <person name="Barriuso J."/>
            <person name="Kellner H."/>
            <person name="Castanera R."/>
            <person name="Alfaro M."/>
            <person name="Ramirez L."/>
            <person name="Pisabarro A.G."/>
            <person name="Kuo A."/>
            <person name="Tritt A."/>
            <person name="Lipzen A."/>
            <person name="He G."/>
            <person name="Yan M."/>
            <person name="Ng V."/>
            <person name="Cullen D."/>
            <person name="Martin F."/>
            <person name="Rosso M.-N."/>
            <person name="Henrissat B."/>
            <person name="Hibbett D."/>
            <person name="Martinez A.T."/>
            <person name="Grigoriev I.V."/>
        </authorList>
    </citation>
    <scope>NUCLEOTIDE SEQUENCE</scope>
    <source>
        <strain evidence="6">CIRM-BRFM 674</strain>
    </source>
</reference>
<feature type="region of interest" description="Disordered" evidence="4">
    <location>
        <begin position="483"/>
        <end position="517"/>
    </location>
</feature>
<evidence type="ECO:0000313" key="7">
    <source>
        <dbReference type="Proteomes" id="UP000807469"/>
    </source>
</evidence>
<dbReference type="Gene3D" id="1.25.40.10">
    <property type="entry name" value="Tetratricopeptide repeat domain"/>
    <property type="match status" value="3"/>
</dbReference>
<feature type="domain" description="F-box" evidence="5">
    <location>
        <begin position="888"/>
        <end position="938"/>
    </location>
</feature>
<dbReference type="PANTHER" id="PTHR45641">
    <property type="entry name" value="TETRATRICOPEPTIDE REPEAT PROTEIN (AFU_ORTHOLOGUE AFUA_6G03870)"/>
    <property type="match status" value="1"/>
</dbReference>
<dbReference type="PROSITE" id="PS50181">
    <property type="entry name" value="FBOX"/>
    <property type="match status" value="1"/>
</dbReference>
<dbReference type="Proteomes" id="UP000807469">
    <property type="component" value="Unassembled WGS sequence"/>
</dbReference>
<dbReference type="InterPro" id="IPR027417">
    <property type="entry name" value="P-loop_NTPase"/>
</dbReference>
<dbReference type="InterPro" id="IPR011990">
    <property type="entry name" value="TPR-like_helical_dom_sf"/>
</dbReference>
<evidence type="ECO:0000256" key="1">
    <source>
        <dbReference type="ARBA" id="ARBA00022737"/>
    </source>
</evidence>
<dbReference type="Pfam" id="PF00646">
    <property type="entry name" value="F-box"/>
    <property type="match status" value="1"/>
</dbReference>
<proteinExistence type="predicted"/>
<dbReference type="SMART" id="SM00028">
    <property type="entry name" value="TPR"/>
    <property type="match status" value="6"/>
</dbReference>
<comment type="caution">
    <text evidence="6">The sequence shown here is derived from an EMBL/GenBank/DDBJ whole genome shotgun (WGS) entry which is preliminary data.</text>
</comment>
<evidence type="ECO:0000256" key="4">
    <source>
        <dbReference type="SAM" id="MobiDB-lite"/>
    </source>
</evidence>
<organism evidence="6 7">
    <name type="scientific">Pholiota conissans</name>
    <dbReference type="NCBI Taxonomy" id="109636"/>
    <lineage>
        <taxon>Eukaryota</taxon>
        <taxon>Fungi</taxon>
        <taxon>Dikarya</taxon>
        <taxon>Basidiomycota</taxon>
        <taxon>Agaricomycotina</taxon>
        <taxon>Agaricomycetes</taxon>
        <taxon>Agaricomycetidae</taxon>
        <taxon>Agaricales</taxon>
        <taxon>Agaricineae</taxon>
        <taxon>Strophariaceae</taxon>
        <taxon>Pholiota</taxon>
    </lineage>
</organism>
<evidence type="ECO:0000256" key="2">
    <source>
        <dbReference type="ARBA" id="ARBA00022803"/>
    </source>
</evidence>
<dbReference type="SUPFAM" id="SSF48452">
    <property type="entry name" value="TPR-like"/>
    <property type="match status" value="2"/>
</dbReference>
<protein>
    <submittedName>
        <fullName evidence="6">TPR-like protein</fullName>
    </submittedName>
</protein>
<dbReference type="SUPFAM" id="SSF52540">
    <property type="entry name" value="P-loop containing nucleoside triphosphate hydrolases"/>
    <property type="match status" value="1"/>
</dbReference>
<dbReference type="InterPro" id="IPR001810">
    <property type="entry name" value="F-box_dom"/>
</dbReference>
<gene>
    <name evidence="6" type="ORF">BDN70DRAFT_918241</name>
</gene>
<evidence type="ECO:0000259" key="5">
    <source>
        <dbReference type="PROSITE" id="PS50181"/>
    </source>
</evidence>
<dbReference type="EMBL" id="MU155151">
    <property type="protein sequence ID" value="KAF9483672.1"/>
    <property type="molecule type" value="Genomic_DNA"/>
</dbReference>
<name>A0A9P5Z8M8_9AGAR</name>
<keyword evidence="1" id="KW-0677">Repeat</keyword>
<dbReference type="SMART" id="SM00256">
    <property type="entry name" value="FBOX"/>
    <property type="match status" value="1"/>
</dbReference>
<dbReference type="OrthoDB" id="621413at2759"/>